<dbReference type="HOGENOM" id="CLU_088957_0_0_5"/>
<proteinExistence type="predicted"/>
<dbReference type="EMBL" id="AP012035">
    <property type="protein sequence ID" value="BAJ80025.1"/>
    <property type="molecule type" value="Genomic_DNA"/>
</dbReference>
<dbReference type="KEGG" id="amv:ACMV_06780"/>
<keyword evidence="3" id="KW-0812">Transmembrane</keyword>
<evidence type="ECO:0000256" key="5">
    <source>
        <dbReference type="ARBA" id="ARBA00023136"/>
    </source>
</evidence>
<evidence type="ECO:0000313" key="6">
    <source>
        <dbReference type="EMBL" id="BAJ80025.1"/>
    </source>
</evidence>
<accession>F0J4H3</accession>
<keyword evidence="2" id="KW-1003">Cell membrane</keyword>
<dbReference type="InterPro" id="IPR038730">
    <property type="entry name" value="HyfE-like"/>
</dbReference>
<keyword evidence="7" id="KW-1185">Reference proteome</keyword>
<keyword evidence="4" id="KW-1133">Transmembrane helix</keyword>
<gene>
    <name evidence="6" type="ordered locus">ACMV_06780</name>
</gene>
<evidence type="ECO:0000256" key="3">
    <source>
        <dbReference type="ARBA" id="ARBA00022692"/>
    </source>
</evidence>
<name>F0J4H3_ACIMA</name>
<evidence type="ECO:0000256" key="1">
    <source>
        <dbReference type="ARBA" id="ARBA00004651"/>
    </source>
</evidence>
<evidence type="ECO:0000256" key="2">
    <source>
        <dbReference type="ARBA" id="ARBA00022475"/>
    </source>
</evidence>
<evidence type="ECO:0000313" key="7">
    <source>
        <dbReference type="Proteomes" id="UP000007100"/>
    </source>
</evidence>
<dbReference type="AlphaFoldDB" id="F0J4H3"/>
<dbReference type="RefSeq" id="WP_007421502.1">
    <property type="nucleotide sequence ID" value="NC_015186.1"/>
</dbReference>
<dbReference type="PANTHER" id="PTHR38601">
    <property type="entry name" value="HYDROGENASE-4 COMPONENT E"/>
    <property type="match status" value="1"/>
</dbReference>
<dbReference type="OrthoDB" id="5297619at2"/>
<dbReference type="GO" id="GO:0005886">
    <property type="term" value="C:plasma membrane"/>
    <property type="evidence" value="ECO:0007669"/>
    <property type="project" value="UniProtKB-SubCell"/>
</dbReference>
<organism evidence="6 7">
    <name type="scientific">Acidiphilium multivorum (strain DSM 11245 / JCM 8867 / NBRC 100883 / AIU 301)</name>
    <dbReference type="NCBI Taxonomy" id="926570"/>
    <lineage>
        <taxon>Bacteria</taxon>
        <taxon>Pseudomonadati</taxon>
        <taxon>Pseudomonadota</taxon>
        <taxon>Alphaproteobacteria</taxon>
        <taxon>Acetobacterales</taxon>
        <taxon>Acidocellaceae</taxon>
        <taxon>Acidiphilium</taxon>
    </lineage>
</organism>
<dbReference type="PANTHER" id="PTHR38601:SF1">
    <property type="entry name" value="HYDROGENASE-4 COMPONENT E"/>
    <property type="match status" value="1"/>
</dbReference>
<dbReference type="Proteomes" id="UP000007100">
    <property type="component" value="Chromosome"/>
</dbReference>
<reference evidence="6 7" key="1">
    <citation type="submission" date="2010-12" db="EMBL/GenBank/DDBJ databases">
        <title>Whole genome sequence of Acidiphilium multivorum AIU301.</title>
        <authorList>
            <person name="Narita-Yamada S."/>
            <person name="Nakamura S."/>
            <person name="Ito N."/>
            <person name="Takarada H."/>
            <person name="Katano Y."/>
            <person name="Nakazawa H."/>
            <person name="Hosoyama A."/>
            <person name="Yamada R."/>
            <person name="Fujita N."/>
        </authorList>
    </citation>
    <scope>NUCLEOTIDE SEQUENCE [LARGE SCALE GENOMIC DNA]</scope>
    <source>
        <strain evidence="7">DSM 11245 / JCM 8867 / AIU301</strain>
    </source>
</reference>
<evidence type="ECO:0000256" key="4">
    <source>
        <dbReference type="ARBA" id="ARBA00022989"/>
    </source>
</evidence>
<keyword evidence="5" id="KW-0472">Membrane</keyword>
<protein>
    <submittedName>
        <fullName evidence="6">Uncharacterized protein</fullName>
    </submittedName>
</protein>
<sequence>MHGFHATPVEASLFGVLAIASLLLAFVMLGSRWLRHYLIAFAAESWAIALLSAAVGYIDHYPELYVIALLTLAFRGTLLPYLLLRIIRRLTIERELEPLLRPGSSLVLGAGAVVFSLVVAARMTQALHLTAEVVVLALTVMLSMKLIGYLMLAVRHEAVSHVLGLLVLENGIFLGTQILVPGMPMLLELVILFDLLIVVVCFGVLVRYLVGQVGSTSALQLRRLVG</sequence>
<comment type="subcellular location">
    <subcellularLocation>
        <location evidence="1">Cell membrane</location>
        <topology evidence="1">Multi-pass membrane protein</topology>
    </subcellularLocation>
</comment>